<keyword evidence="10" id="KW-1185">Reference proteome</keyword>
<dbReference type="InterPro" id="IPR051469">
    <property type="entry name" value="FliN/MopA/SpaO"/>
</dbReference>
<dbReference type="Proteomes" id="UP000198356">
    <property type="component" value="Unassembled WGS sequence"/>
</dbReference>
<dbReference type="PANTHER" id="PTHR43484">
    <property type="match status" value="1"/>
</dbReference>
<proteinExistence type="inferred from homology"/>
<keyword evidence="5" id="KW-0145">Chemotaxis</keyword>
<evidence type="ECO:0000256" key="7">
    <source>
        <dbReference type="ARBA" id="ARBA00023136"/>
    </source>
</evidence>
<keyword evidence="7" id="KW-0472">Membrane</keyword>
<keyword evidence="6" id="KW-0283">Flagellar rotation</keyword>
<accession>A0A239KMD9</accession>
<comment type="similarity">
    <text evidence="2">Belongs to the FliN/MopA/SpaO family.</text>
</comment>
<reference evidence="9 10" key="1">
    <citation type="submission" date="2017-06" db="EMBL/GenBank/DDBJ databases">
        <authorList>
            <person name="Kim H.J."/>
            <person name="Triplett B.A."/>
        </authorList>
    </citation>
    <scope>NUCLEOTIDE SEQUENCE [LARGE SCALE GENOMIC DNA]</scope>
    <source>
        <strain evidence="9 10">DSM 18704</strain>
    </source>
</reference>
<dbReference type="SUPFAM" id="SSF101801">
    <property type="entry name" value="Surface presentation of antigens (SPOA)"/>
    <property type="match status" value="2"/>
</dbReference>
<evidence type="ECO:0000259" key="8">
    <source>
        <dbReference type="Pfam" id="PF01052"/>
    </source>
</evidence>
<keyword evidence="4" id="KW-1003">Cell membrane</keyword>
<dbReference type="PANTHER" id="PTHR43484:SF1">
    <property type="entry name" value="FLAGELLAR MOTOR SWITCH PROTEIN FLIN"/>
    <property type="match status" value="1"/>
</dbReference>
<dbReference type="InterPro" id="IPR001172">
    <property type="entry name" value="FliN_T3SS_HrcQb"/>
</dbReference>
<organism evidence="9 10">
    <name type="scientific">Granulicella rosea</name>
    <dbReference type="NCBI Taxonomy" id="474952"/>
    <lineage>
        <taxon>Bacteria</taxon>
        <taxon>Pseudomonadati</taxon>
        <taxon>Acidobacteriota</taxon>
        <taxon>Terriglobia</taxon>
        <taxon>Terriglobales</taxon>
        <taxon>Acidobacteriaceae</taxon>
        <taxon>Granulicella</taxon>
    </lineage>
</organism>
<dbReference type="GO" id="GO:0071973">
    <property type="term" value="P:bacterial-type flagellum-dependent cell motility"/>
    <property type="evidence" value="ECO:0007669"/>
    <property type="project" value="InterPro"/>
</dbReference>
<evidence type="ECO:0000313" key="10">
    <source>
        <dbReference type="Proteomes" id="UP000198356"/>
    </source>
</evidence>
<gene>
    <name evidence="9" type="ORF">SAMN05421770_10570</name>
</gene>
<protein>
    <recommendedName>
        <fullName evidence="3">Flagellar motor switch protein FliN</fullName>
    </recommendedName>
</protein>
<name>A0A239KMD9_9BACT</name>
<dbReference type="PRINTS" id="PR00956">
    <property type="entry name" value="FLGMOTORFLIN"/>
</dbReference>
<evidence type="ECO:0000256" key="5">
    <source>
        <dbReference type="ARBA" id="ARBA00022500"/>
    </source>
</evidence>
<dbReference type="AlphaFoldDB" id="A0A239KMD9"/>
<keyword evidence="9" id="KW-0966">Cell projection</keyword>
<dbReference type="GO" id="GO:0009425">
    <property type="term" value="C:bacterial-type flagellum basal body"/>
    <property type="evidence" value="ECO:0007669"/>
    <property type="project" value="InterPro"/>
</dbReference>
<sequence length="254" mass="26802">MRAAARWSARCMATHTGPTNGAGKGDHVSAMTTELPATPNGMPPGIGSGLERQEIGAGQYGAMAARYMARERWDACLDIVTHLTVTVQMPSMSLQSLVGIKVGAVLEAQWPATHDIPLIVEDIFLASVEMEPVGDKLGVRINSFNEPSRPAATPRTDAGAATKGDGNCTLEDIEVTPSLCFGRTNLPMRDVLGFCVGDIIVLDRLVASPVTIEAGGRTVAQGDLVLVDGGYAVRITGVSELRLHLPEEHSAFLG</sequence>
<dbReference type="GO" id="GO:0005886">
    <property type="term" value="C:plasma membrane"/>
    <property type="evidence" value="ECO:0007669"/>
    <property type="project" value="UniProtKB-SubCell"/>
</dbReference>
<evidence type="ECO:0000256" key="6">
    <source>
        <dbReference type="ARBA" id="ARBA00022779"/>
    </source>
</evidence>
<dbReference type="OrthoDB" id="122656at2"/>
<dbReference type="InterPro" id="IPR001543">
    <property type="entry name" value="FliN-like_C"/>
</dbReference>
<comment type="subcellular location">
    <subcellularLocation>
        <location evidence="1">Cell membrane</location>
        <topology evidence="1">Peripheral membrane protein</topology>
        <orientation evidence="1">Cytoplasmic side</orientation>
    </subcellularLocation>
</comment>
<evidence type="ECO:0000256" key="4">
    <source>
        <dbReference type="ARBA" id="ARBA00022475"/>
    </source>
</evidence>
<feature type="domain" description="Flagellar motor switch protein FliN-like C-terminal" evidence="8">
    <location>
        <begin position="170"/>
        <end position="238"/>
    </location>
</feature>
<feature type="domain" description="Flagellar motor switch protein FliN-like C-terminal" evidence="8">
    <location>
        <begin position="79"/>
        <end position="143"/>
    </location>
</feature>
<dbReference type="EMBL" id="FZOU01000005">
    <property type="protein sequence ID" value="SNT19321.1"/>
    <property type="molecule type" value="Genomic_DNA"/>
</dbReference>
<dbReference type="Gene3D" id="2.30.330.10">
    <property type="entry name" value="SpoA-like"/>
    <property type="match status" value="2"/>
</dbReference>
<evidence type="ECO:0000256" key="1">
    <source>
        <dbReference type="ARBA" id="ARBA00004413"/>
    </source>
</evidence>
<keyword evidence="9" id="KW-0282">Flagellum</keyword>
<dbReference type="GO" id="GO:0003774">
    <property type="term" value="F:cytoskeletal motor activity"/>
    <property type="evidence" value="ECO:0007669"/>
    <property type="project" value="InterPro"/>
</dbReference>
<evidence type="ECO:0000313" key="9">
    <source>
        <dbReference type="EMBL" id="SNT19321.1"/>
    </source>
</evidence>
<evidence type="ECO:0000256" key="3">
    <source>
        <dbReference type="ARBA" id="ARBA00021897"/>
    </source>
</evidence>
<dbReference type="InterPro" id="IPR036429">
    <property type="entry name" value="SpoA-like_sf"/>
</dbReference>
<evidence type="ECO:0000256" key="2">
    <source>
        <dbReference type="ARBA" id="ARBA00009226"/>
    </source>
</evidence>
<dbReference type="Pfam" id="PF01052">
    <property type="entry name" value="FliMN_C"/>
    <property type="match status" value="2"/>
</dbReference>
<dbReference type="GO" id="GO:0006935">
    <property type="term" value="P:chemotaxis"/>
    <property type="evidence" value="ECO:0007669"/>
    <property type="project" value="UniProtKB-KW"/>
</dbReference>
<keyword evidence="9" id="KW-0969">Cilium</keyword>